<keyword evidence="1" id="KW-0880">Kelch repeat</keyword>
<dbReference type="OrthoDB" id="5987322at2759"/>
<dbReference type="InterPro" id="IPR015915">
    <property type="entry name" value="Kelch-typ_b-propeller"/>
</dbReference>
<dbReference type="PANTHER" id="PTHR46260:SF3">
    <property type="entry name" value="RING-TYPE DOMAIN-CONTAINING PROTEIN"/>
    <property type="match status" value="1"/>
</dbReference>
<evidence type="ECO:0000313" key="3">
    <source>
        <dbReference type="EMBL" id="KAJ7360218.1"/>
    </source>
</evidence>
<name>A0A9X0CJZ1_9CNID</name>
<keyword evidence="2" id="KW-0677">Repeat</keyword>
<gene>
    <name evidence="3" type="ORF">OS493_016846</name>
</gene>
<keyword evidence="4" id="KW-1185">Reference proteome</keyword>
<dbReference type="InterPro" id="IPR051746">
    <property type="entry name" value="Kelch_domain_containing_8"/>
</dbReference>
<reference evidence="3" key="1">
    <citation type="submission" date="2023-01" db="EMBL/GenBank/DDBJ databases">
        <title>Genome assembly of the deep-sea coral Lophelia pertusa.</title>
        <authorList>
            <person name="Herrera S."/>
            <person name="Cordes E."/>
        </authorList>
    </citation>
    <scope>NUCLEOTIDE SEQUENCE</scope>
    <source>
        <strain evidence="3">USNM1676648</strain>
        <tissue evidence="3">Polyp</tissue>
    </source>
</reference>
<organism evidence="3 4">
    <name type="scientific">Desmophyllum pertusum</name>
    <dbReference type="NCBI Taxonomy" id="174260"/>
    <lineage>
        <taxon>Eukaryota</taxon>
        <taxon>Metazoa</taxon>
        <taxon>Cnidaria</taxon>
        <taxon>Anthozoa</taxon>
        <taxon>Hexacorallia</taxon>
        <taxon>Scleractinia</taxon>
        <taxon>Caryophylliina</taxon>
        <taxon>Caryophylliidae</taxon>
        <taxon>Desmophyllum</taxon>
    </lineage>
</organism>
<dbReference type="Pfam" id="PF01344">
    <property type="entry name" value="Kelch_1"/>
    <property type="match status" value="2"/>
</dbReference>
<dbReference type="Gene3D" id="2.120.10.80">
    <property type="entry name" value="Kelch-type beta propeller"/>
    <property type="match status" value="1"/>
</dbReference>
<dbReference type="SUPFAM" id="SSF117281">
    <property type="entry name" value="Kelch motif"/>
    <property type="match status" value="1"/>
</dbReference>
<evidence type="ECO:0000256" key="1">
    <source>
        <dbReference type="ARBA" id="ARBA00022441"/>
    </source>
</evidence>
<comment type="caution">
    <text evidence="3">The sequence shown here is derived from an EMBL/GenBank/DDBJ whole genome shotgun (WGS) entry which is preliminary data.</text>
</comment>
<dbReference type="InterPro" id="IPR006652">
    <property type="entry name" value="Kelch_1"/>
</dbReference>
<dbReference type="EMBL" id="MU827310">
    <property type="protein sequence ID" value="KAJ7360218.1"/>
    <property type="molecule type" value="Genomic_DNA"/>
</dbReference>
<accession>A0A9X0CJZ1</accession>
<dbReference type="AlphaFoldDB" id="A0A9X0CJZ1"/>
<dbReference type="Proteomes" id="UP001163046">
    <property type="component" value="Unassembled WGS sequence"/>
</dbReference>
<evidence type="ECO:0000313" key="4">
    <source>
        <dbReference type="Proteomes" id="UP001163046"/>
    </source>
</evidence>
<proteinExistence type="predicted"/>
<protein>
    <submittedName>
        <fullName evidence="3">Uncharacterized protein</fullName>
    </submittedName>
</protein>
<sequence>MSLKPRSSLEKYERVVVLTGGANEDGTSMETNCFVPATKSWLVKNSVECYNPLTDQWTKISNISKARRFAAAAAAGGKVVVIGGFGDMTATTIEPSCEIFEPSTNQWSLVASPGSPCAACGIVSIEDTVYLFGGENETYVLMRVECFDIGKK</sequence>
<dbReference type="SMART" id="SM00612">
    <property type="entry name" value="Kelch"/>
    <property type="match status" value="2"/>
</dbReference>
<evidence type="ECO:0000256" key="2">
    <source>
        <dbReference type="ARBA" id="ARBA00022737"/>
    </source>
</evidence>
<dbReference type="PANTHER" id="PTHR46260">
    <property type="entry name" value="RING-TYPE DOMAIN-CONTAINING PROTEIN"/>
    <property type="match status" value="1"/>
</dbReference>